<proteinExistence type="predicted"/>
<evidence type="ECO:0000313" key="2">
    <source>
        <dbReference type="EMBL" id="KCZ90309.1"/>
    </source>
</evidence>
<comment type="caution">
    <text evidence="2">The sequence shown here is derived from an EMBL/GenBank/DDBJ whole genome shotgun (WGS) entry which is preliminary data.</text>
</comment>
<feature type="transmembrane region" description="Helical" evidence="1">
    <location>
        <begin position="20"/>
        <end position="45"/>
    </location>
</feature>
<dbReference type="PATRIC" id="fig|1280952.3.peg.746"/>
<dbReference type="EMBL" id="ARYJ01000002">
    <property type="protein sequence ID" value="KCZ90309.1"/>
    <property type="molecule type" value="Genomic_DNA"/>
</dbReference>
<keyword evidence="1" id="KW-0472">Membrane</keyword>
<dbReference type="STRING" id="1280952.HJA_03741"/>
<name>A0A059FI40_9PROT</name>
<keyword evidence="1" id="KW-1133">Transmembrane helix</keyword>
<protein>
    <submittedName>
        <fullName evidence="2">Uncharacterized protein</fullName>
    </submittedName>
</protein>
<dbReference type="Proteomes" id="UP000024816">
    <property type="component" value="Unassembled WGS sequence"/>
</dbReference>
<sequence length="53" mass="6081">MHAAWESLLPGFSFISVPGFFLGLIESYLYGWYIALVFVPLYNYFNRGNVRSG</sequence>
<accession>A0A059FI40</accession>
<keyword evidence="1" id="KW-0812">Transmembrane</keyword>
<gene>
    <name evidence="2" type="ORF">HJA_03741</name>
</gene>
<reference evidence="2 3" key="1">
    <citation type="journal article" date="2014" name="Antonie Van Leeuwenhoek">
        <title>Hyphomonas beringensis sp. nov. and Hyphomonas chukchiensis sp. nov., isolated from surface seawater of the Bering Sea and Chukchi Sea.</title>
        <authorList>
            <person name="Li C."/>
            <person name="Lai Q."/>
            <person name="Li G."/>
            <person name="Dong C."/>
            <person name="Wang J."/>
            <person name="Liao Y."/>
            <person name="Shao Z."/>
        </authorList>
    </citation>
    <scope>NUCLEOTIDE SEQUENCE [LARGE SCALE GENOMIC DNA]</scope>
    <source>
        <strain evidence="2 3">VP2</strain>
    </source>
</reference>
<organism evidence="2 3">
    <name type="scientific">Hyphomonas jannaschiana VP2</name>
    <dbReference type="NCBI Taxonomy" id="1280952"/>
    <lineage>
        <taxon>Bacteria</taxon>
        <taxon>Pseudomonadati</taxon>
        <taxon>Pseudomonadota</taxon>
        <taxon>Alphaproteobacteria</taxon>
        <taxon>Hyphomonadales</taxon>
        <taxon>Hyphomonadaceae</taxon>
        <taxon>Hyphomonas</taxon>
    </lineage>
</organism>
<evidence type="ECO:0000313" key="3">
    <source>
        <dbReference type="Proteomes" id="UP000024816"/>
    </source>
</evidence>
<evidence type="ECO:0000256" key="1">
    <source>
        <dbReference type="SAM" id="Phobius"/>
    </source>
</evidence>
<keyword evidence="3" id="KW-1185">Reference proteome</keyword>
<dbReference type="AlphaFoldDB" id="A0A059FI40"/>